<dbReference type="PANTHER" id="PTHR23294:SF57">
    <property type="entry name" value="CINA C-TERMINAL DOMAIN-CONTAINING PROTEIN"/>
    <property type="match status" value="1"/>
</dbReference>
<keyword evidence="3 5" id="KW-1133">Transmembrane helix</keyword>
<feature type="transmembrane region" description="Helical" evidence="5">
    <location>
        <begin position="149"/>
        <end position="172"/>
    </location>
</feature>
<proteinExistence type="predicted"/>
<comment type="caution">
    <text evidence="6">The sequence shown here is derived from an EMBL/GenBank/DDBJ whole genome shotgun (WGS) entry which is preliminary data.</text>
</comment>
<dbReference type="Pfam" id="PF07690">
    <property type="entry name" value="MFS_1"/>
    <property type="match status" value="1"/>
</dbReference>
<keyword evidence="7" id="KW-1185">Reference proteome</keyword>
<evidence type="ECO:0000256" key="4">
    <source>
        <dbReference type="ARBA" id="ARBA00023136"/>
    </source>
</evidence>
<evidence type="ECO:0000256" key="2">
    <source>
        <dbReference type="ARBA" id="ARBA00022692"/>
    </source>
</evidence>
<feature type="transmembrane region" description="Helical" evidence="5">
    <location>
        <begin position="413"/>
        <end position="434"/>
    </location>
</feature>
<dbReference type="EMBL" id="VXIS01000035">
    <property type="protein sequence ID" value="KAA8911487.1"/>
    <property type="molecule type" value="Genomic_DNA"/>
</dbReference>
<keyword evidence="2 5" id="KW-0812">Transmembrane</keyword>
<organism evidence="6 7">
    <name type="scientific">Sphaerosporella brunnea</name>
    <dbReference type="NCBI Taxonomy" id="1250544"/>
    <lineage>
        <taxon>Eukaryota</taxon>
        <taxon>Fungi</taxon>
        <taxon>Dikarya</taxon>
        <taxon>Ascomycota</taxon>
        <taxon>Pezizomycotina</taxon>
        <taxon>Pezizomycetes</taxon>
        <taxon>Pezizales</taxon>
        <taxon>Pyronemataceae</taxon>
        <taxon>Sphaerosporella</taxon>
    </lineage>
</organism>
<dbReference type="OrthoDB" id="196103at2759"/>
<dbReference type="AlphaFoldDB" id="A0A5J5F4N0"/>
<feature type="transmembrane region" description="Helical" evidence="5">
    <location>
        <begin position="84"/>
        <end position="102"/>
    </location>
</feature>
<evidence type="ECO:0000313" key="6">
    <source>
        <dbReference type="EMBL" id="KAA8911487.1"/>
    </source>
</evidence>
<comment type="subcellular location">
    <subcellularLocation>
        <location evidence="1">Membrane</location>
        <topology evidence="1">Multi-pass membrane protein</topology>
    </subcellularLocation>
</comment>
<feature type="transmembrane region" description="Helical" evidence="5">
    <location>
        <begin position="275"/>
        <end position="296"/>
    </location>
</feature>
<feature type="transmembrane region" description="Helical" evidence="5">
    <location>
        <begin position="233"/>
        <end position="255"/>
    </location>
</feature>
<dbReference type="Proteomes" id="UP000326924">
    <property type="component" value="Unassembled WGS sequence"/>
</dbReference>
<dbReference type="SUPFAM" id="SSF103473">
    <property type="entry name" value="MFS general substrate transporter"/>
    <property type="match status" value="1"/>
</dbReference>
<dbReference type="GO" id="GO:0022857">
    <property type="term" value="F:transmembrane transporter activity"/>
    <property type="evidence" value="ECO:0007669"/>
    <property type="project" value="InterPro"/>
</dbReference>
<sequence>MSVQEKWYERSPFWNGLHQFYRGTLFQAIILGLVSFTQPGIWIALNNLGAGGEAEPFFVNAANVITFVIMVFGAPLSGMIGNVIGLRWVLVFGTLGYVPYSAALYCNSKFGTEWFLLFGAATCGFSAAALWTAEAAIGVGYPEPAKRGLYIAIWLALNKLGQIIASSIQLAMNSQINEKGAISVDTYLVLVGLQCLGLPLSLLLSPPDKLIRSDGTTPTFSTRKKTFLGEFKAFWKICMRKEIALLIPVFITVQWGQTYEGNFLAKYFTVRARALAALIIAIVGVIVNLLVGWLLDLKSVRRSWRSKISWLALLAIFVAVWIWNLIVEVEFTHSVPTLDYTSPGFGRGAGAYIFYRIAYEFGSTWVYWIVGTYDAEVDDLALTTALLRSGESLGSSFSYAVGAVKSASLLTNVIVAAVVFFASVPTTTWAAWLVRDLPEEKVNSETSSSVEEGVIVTAVTVVGDKGA</sequence>
<evidence type="ECO:0000256" key="1">
    <source>
        <dbReference type="ARBA" id="ARBA00004141"/>
    </source>
</evidence>
<dbReference type="InParanoid" id="A0A5J5F4N0"/>
<dbReference type="InterPro" id="IPR011701">
    <property type="entry name" value="MFS"/>
</dbReference>
<dbReference type="GO" id="GO:0016020">
    <property type="term" value="C:membrane"/>
    <property type="evidence" value="ECO:0007669"/>
    <property type="project" value="UniProtKB-SubCell"/>
</dbReference>
<feature type="transmembrane region" description="Helical" evidence="5">
    <location>
        <begin position="57"/>
        <end position="77"/>
    </location>
</feature>
<feature type="transmembrane region" description="Helical" evidence="5">
    <location>
        <begin position="308"/>
        <end position="326"/>
    </location>
</feature>
<feature type="transmembrane region" description="Helical" evidence="5">
    <location>
        <begin position="184"/>
        <end position="204"/>
    </location>
</feature>
<accession>A0A5J5F4N0</accession>
<evidence type="ECO:0000256" key="3">
    <source>
        <dbReference type="ARBA" id="ARBA00022989"/>
    </source>
</evidence>
<feature type="transmembrane region" description="Helical" evidence="5">
    <location>
        <begin position="20"/>
        <end position="45"/>
    </location>
</feature>
<evidence type="ECO:0000256" key="5">
    <source>
        <dbReference type="SAM" id="Phobius"/>
    </source>
</evidence>
<protein>
    <submittedName>
        <fullName evidence="6">Major facilitator superfamily domain-containing protein</fullName>
    </submittedName>
</protein>
<dbReference type="Gene3D" id="1.20.1250.20">
    <property type="entry name" value="MFS general substrate transporter like domains"/>
    <property type="match status" value="1"/>
</dbReference>
<evidence type="ECO:0000313" key="7">
    <source>
        <dbReference type="Proteomes" id="UP000326924"/>
    </source>
</evidence>
<dbReference type="InterPro" id="IPR036259">
    <property type="entry name" value="MFS_trans_sf"/>
</dbReference>
<name>A0A5J5F4N0_9PEZI</name>
<gene>
    <name evidence="6" type="ORF">FN846DRAFT_1000869</name>
</gene>
<reference evidence="6 7" key="1">
    <citation type="submission" date="2019-09" db="EMBL/GenBank/DDBJ databases">
        <title>Draft genome of the ectomycorrhizal ascomycete Sphaerosporella brunnea.</title>
        <authorList>
            <consortium name="DOE Joint Genome Institute"/>
            <person name="Benucci G.M."/>
            <person name="Marozzi G."/>
            <person name="Antonielli L."/>
            <person name="Sanchez S."/>
            <person name="Marco P."/>
            <person name="Wang X."/>
            <person name="Falini L.B."/>
            <person name="Barry K."/>
            <person name="Haridas S."/>
            <person name="Lipzen A."/>
            <person name="Labutti K."/>
            <person name="Grigoriev I.V."/>
            <person name="Murat C."/>
            <person name="Martin F."/>
            <person name="Albertini E."/>
            <person name="Donnini D."/>
            <person name="Bonito G."/>
        </authorList>
    </citation>
    <scope>NUCLEOTIDE SEQUENCE [LARGE SCALE GENOMIC DNA]</scope>
    <source>
        <strain evidence="6 7">Sb_GMNB300</strain>
    </source>
</reference>
<keyword evidence="4 5" id="KW-0472">Membrane</keyword>
<feature type="transmembrane region" description="Helical" evidence="5">
    <location>
        <begin position="114"/>
        <end position="137"/>
    </location>
</feature>
<dbReference type="PANTHER" id="PTHR23294">
    <property type="entry name" value="ET TRANSLATION PRODUCT-RELATED"/>
    <property type="match status" value="1"/>
</dbReference>
<dbReference type="InterPro" id="IPR051617">
    <property type="entry name" value="UNC-93-like_regulator"/>
</dbReference>